<name>A0A6G0SYL1_APHGL</name>
<comment type="caution">
    <text evidence="1">The sequence shown here is derived from an EMBL/GenBank/DDBJ whole genome shotgun (WGS) entry which is preliminary data.</text>
</comment>
<dbReference type="Proteomes" id="UP000475862">
    <property type="component" value="Unassembled WGS sequence"/>
</dbReference>
<dbReference type="EMBL" id="VYZN01000081">
    <property type="protein sequence ID" value="KAE9523238.1"/>
    <property type="molecule type" value="Genomic_DNA"/>
</dbReference>
<gene>
    <name evidence="1" type="ORF">AGLY_016338</name>
</gene>
<accession>A0A6G0SYL1</accession>
<evidence type="ECO:0000313" key="2">
    <source>
        <dbReference type="Proteomes" id="UP000475862"/>
    </source>
</evidence>
<keyword evidence="2" id="KW-1185">Reference proteome</keyword>
<sequence>MTEKEEFLRKTSFQPNHCNSKTNHCEYSKFSPNTTEIFDFNENFFSSVNKKILDDQKNLKKCYCSNFYKICRNRKNLQVILKLKNHSGGFGCIFLRNDNHLSSNDFKYLLLFKNSNIDKNLSKSYLYKCFFFVSVSVTSITCRYNALISNLGGGFRWQSEYPSSFQQNGEKQKMLGSQKNLKI</sequence>
<proteinExistence type="predicted"/>
<protein>
    <submittedName>
        <fullName evidence="1">Uncharacterized protein</fullName>
    </submittedName>
</protein>
<dbReference type="AlphaFoldDB" id="A0A6G0SYL1"/>
<organism evidence="1 2">
    <name type="scientific">Aphis glycines</name>
    <name type="common">Soybean aphid</name>
    <dbReference type="NCBI Taxonomy" id="307491"/>
    <lineage>
        <taxon>Eukaryota</taxon>
        <taxon>Metazoa</taxon>
        <taxon>Ecdysozoa</taxon>
        <taxon>Arthropoda</taxon>
        <taxon>Hexapoda</taxon>
        <taxon>Insecta</taxon>
        <taxon>Pterygota</taxon>
        <taxon>Neoptera</taxon>
        <taxon>Paraneoptera</taxon>
        <taxon>Hemiptera</taxon>
        <taxon>Sternorrhyncha</taxon>
        <taxon>Aphidomorpha</taxon>
        <taxon>Aphidoidea</taxon>
        <taxon>Aphididae</taxon>
        <taxon>Aphidini</taxon>
        <taxon>Aphis</taxon>
        <taxon>Aphis</taxon>
    </lineage>
</organism>
<reference evidence="1 2" key="1">
    <citation type="submission" date="2019-08" db="EMBL/GenBank/DDBJ databases">
        <title>The genome of the soybean aphid Biotype 1, its phylome, world population structure and adaptation to the North American continent.</title>
        <authorList>
            <person name="Giordano R."/>
            <person name="Donthu R.K."/>
            <person name="Hernandez A.G."/>
            <person name="Wright C.L."/>
            <person name="Zimin A.V."/>
        </authorList>
    </citation>
    <scope>NUCLEOTIDE SEQUENCE [LARGE SCALE GENOMIC DNA]</scope>
    <source>
        <tissue evidence="1">Whole aphids</tissue>
    </source>
</reference>
<evidence type="ECO:0000313" key="1">
    <source>
        <dbReference type="EMBL" id="KAE9523238.1"/>
    </source>
</evidence>